<evidence type="ECO:0000313" key="5">
    <source>
        <dbReference type="Proteomes" id="UP000254230"/>
    </source>
</evidence>
<evidence type="ECO:0000256" key="1">
    <source>
        <dbReference type="SAM" id="MobiDB-lite"/>
    </source>
</evidence>
<evidence type="ECO:0000313" key="4">
    <source>
        <dbReference type="Proteomes" id="UP000054639"/>
    </source>
</evidence>
<organism evidence="3 5">
    <name type="scientific">Legionella quateirensis</name>
    <dbReference type="NCBI Taxonomy" id="45072"/>
    <lineage>
        <taxon>Bacteria</taxon>
        <taxon>Pseudomonadati</taxon>
        <taxon>Pseudomonadota</taxon>
        <taxon>Gammaproteobacteria</taxon>
        <taxon>Legionellales</taxon>
        <taxon>Legionellaceae</taxon>
        <taxon>Legionella</taxon>
    </lineage>
</organism>
<feature type="compositionally biased region" description="Basic and acidic residues" evidence="1">
    <location>
        <begin position="954"/>
        <end position="964"/>
    </location>
</feature>
<feature type="region of interest" description="Disordered" evidence="1">
    <location>
        <begin position="879"/>
        <end position="964"/>
    </location>
</feature>
<name>A0A378L1J4_9GAMM</name>
<reference evidence="3 5" key="2">
    <citation type="submission" date="2018-06" db="EMBL/GenBank/DDBJ databases">
        <authorList>
            <consortium name="Pathogen Informatics"/>
            <person name="Doyle S."/>
        </authorList>
    </citation>
    <scope>NUCLEOTIDE SEQUENCE [LARGE SCALE GENOMIC DNA]</scope>
    <source>
        <strain evidence="3 5">NCTC12376</strain>
    </source>
</reference>
<dbReference type="OrthoDB" id="5637745at2"/>
<evidence type="ECO:0000313" key="2">
    <source>
        <dbReference type="EMBL" id="KTD50785.1"/>
    </source>
</evidence>
<dbReference type="Gene3D" id="1.25.40.10">
    <property type="entry name" value="Tetratricopeptide repeat domain"/>
    <property type="match status" value="1"/>
</dbReference>
<evidence type="ECO:0000313" key="3">
    <source>
        <dbReference type="EMBL" id="STY17970.1"/>
    </source>
</evidence>
<dbReference type="STRING" id="45072.Lqua_1012"/>
<gene>
    <name evidence="2" type="ORF">Lqua_1012</name>
    <name evidence="3" type="ORF">NCTC12376_01785</name>
</gene>
<accession>A0A378L1J4</accession>
<reference evidence="2 4" key="1">
    <citation type="submission" date="2015-11" db="EMBL/GenBank/DDBJ databases">
        <title>Genomic analysis of 38 Legionella species identifies large and diverse effector repertoires.</title>
        <authorList>
            <person name="Burstein D."/>
            <person name="Amaro F."/>
            <person name="Zusman T."/>
            <person name="Lifshitz Z."/>
            <person name="Cohen O."/>
            <person name="Gilbert J.A."/>
            <person name="Pupko T."/>
            <person name="Shuman H.A."/>
            <person name="Segal G."/>
        </authorList>
    </citation>
    <scope>NUCLEOTIDE SEQUENCE [LARGE SCALE GENOMIC DNA]</scope>
    <source>
        <strain evidence="2 4">ATCC 49507</strain>
    </source>
</reference>
<dbReference type="AlphaFoldDB" id="A0A378L1J4"/>
<protein>
    <submittedName>
        <fullName evidence="3">Uncharacterized protein</fullName>
    </submittedName>
</protein>
<dbReference type="EMBL" id="LNYR01000012">
    <property type="protein sequence ID" value="KTD50785.1"/>
    <property type="molecule type" value="Genomic_DNA"/>
</dbReference>
<keyword evidence="4" id="KW-1185">Reference proteome</keyword>
<dbReference type="InterPro" id="IPR011990">
    <property type="entry name" value="TPR-like_helical_dom_sf"/>
</dbReference>
<dbReference type="SUPFAM" id="SSF48452">
    <property type="entry name" value="TPR-like"/>
    <property type="match status" value="1"/>
</dbReference>
<dbReference type="RefSeq" id="WP_058473210.1">
    <property type="nucleotide sequence ID" value="NZ_CAAAIL010000004.1"/>
</dbReference>
<sequence>MPKSYVILNNDGFTLAQKGSFKEALLKFNKSISQKKNYYEAWLNKIRTHIMLKEYAEAVVTLERLEQMKLDLTTIKNIEHLYKLIYTTNIKKDQEYQKLSLEQLFRQDICNEHYLLELHQLQCSHQSVTQWDYPQQIKWIEQLIEFCLFYYNNPSYPFIKNDFLEKDSDGFSQAFYVMSNKCSSLLINIKRHGNHTQYLKEMISHYIQDTQNEILSMDAITILHMIFETIHYLPREKRGELVAFLPWGANSWYLLEFCGAIINGKNYGHLVPILYTSDLDVPSTNLLYTFQQVQKDSSCLVKIAIRDIIKCDLPIMLHFFSNISNPSGPSRMGDLPNLRPLLWNHKQIFNLTRLTSILPTDRKPMSIIRDDKQDYISLTPYAQLILLNKPDFSFSLKSRLTLIRRLQLLGEIFTKKHLGDELDKVTYINPKQLTSVRNALCHIEDLVSYSEIYDLEQNASLVNQLYDELSHLNKIIYHEIVKFQSQFPRWSDTHKAYSTWSGPVSIYWNAVKEVYRQNNTFDHENYSPNTNLLPEDQINFILSRLKEGDIKEKICHMLKGVIPFQKTDNKELSLFIIDGIKAATVRKPLQAALKNYNQLKKAAEAAWAKENKEKYCEIERLRNAEMHTHFPRLLELSQNLDAQYRPSQHTSQVEILEIFNCLKSRMSMLRDVLIESGIDFTNVSSISESLIAKMLINDVELLFACAYLTGQIVEIVNKFVSLNIVHEMTPELAPKIDDYIALRNGLEHSNPIYDSEMDLYIHMQSKVNIKLATVVFDLVATHYDVIINHIPQNIPDALIEKGRKQQNSFIDFSQTKYMSPARLSFLRNSADEKSFFNRFSTHRSKEDSQCSVSSMPYNNSTNCSTSSSSSDCSSSSSSFDCSSSSSSSDCSSSSSSSIYSTRPTSSARSPRTAGSSRTASTSRPASSSNFTIFSRSRGSKKVVKVKSYGCSSSSKKEKPFSPFG</sequence>
<proteinExistence type="predicted"/>
<dbReference type="EMBL" id="UGOW01000001">
    <property type="protein sequence ID" value="STY17970.1"/>
    <property type="molecule type" value="Genomic_DNA"/>
</dbReference>
<dbReference type="Proteomes" id="UP000054639">
    <property type="component" value="Unassembled WGS sequence"/>
</dbReference>
<feature type="compositionally biased region" description="Low complexity" evidence="1">
    <location>
        <begin position="879"/>
        <end position="928"/>
    </location>
</feature>
<dbReference type="Proteomes" id="UP000254230">
    <property type="component" value="Unassembled WGS sequence"/>
</dbReference>